<dbReference type="CDD" id="cd00761">
    <property type="entry name" value="Glyco_tranf_GTA_type"/>
    <property type="match status" value="1"/>
</dbReference>
<dbReference type="AlphaFoldDB" id="D5MLZ6"/>
<accession>D5MLZ6</accession>
<protein>
    <submittedName>
        <fullName evidence="3">Putative Sugar transferase-a glycosyl transferase</fullName>
    </submittedName>
</protein>
<dbReference type="STRING" id="671143.DAMO_2980"/>
<proteinExistence type="predicted"/>
<sequence length="261" mass="29484">MTPSLVSCIIPVLNGERYLREALESIRAQTYRPLEIIVADDGSTDGTAAIVAGFGDQVHYLWQANSGPAAARNLGLRAAHGEFVGFLDADDLWHPEKLTRQMSRFQARPDLDLCITYVQNFWIPELIEEAARYRNHRRSQPMPGYFTGSLLVRSALFNAVGRFNATLWHADDTEWFIRAIEHRAVVELLPDVLAYHRIHRSNISRRQATDSREEYLHILKAALDRRRRPMRAAPSQPEVKGSHAQPSVQDAENGSSGCADR</sequence>
<feature type="compositionally biased region" description="Polar residues" evidence="1">
    <location>
        <begin position="244"/>
        <end position="261"/>
    </location>
</feature>
<dbReference type="EMBL" id="FP565575">
    <property type="protein sequence ID" value="CBE70053.1"/>
    <property type="molecule type" value="Genomic_DNA"/>
</dbReference>
<dbReference type="Gene3D" id="3.90.550.10">
    <property type="entry name" value="Spore Coat Polysaccharide Biosynthesis Protein SpsA, Chain A"/>
    <property type="match status" value="1"/>
</dbReference>
<dbReference type="GO" id="GO:0016740">
    <property type="term" value="F:transferase activity"/>
    <property type="evidence" value="ECO:0007669"/>
    <property type="project" value="UniProtKB-KW"/>
</dbReference>
<dbReference type="PANTHER" id="PTHR43685:SF2">
    <property type="entry name" value="GLYCOSYLTRANSFERASE 2-LIKE DOMAIN-CONTAINING PROTEIN"/>
    <property type="match status" value="1"/>
</dbReference>
<evidence type="ECO:0000256" key="1">
    <source>
        <dbReference type="SAM" id="MobiDB-lite"/>
    </source>
</evidence>
<dbReference type="Proteomes" id="UP000006898">
    <property type="component" value="Chromosome"/>
</dbReference>
<name>D5MLZ6_METO1</name>
<reference evidence="3 4" key="1">
    <citation type="journal article" date="2010" name="Nature">
        <title>Nitrite-driven anaerobic methane oxidation by oxygenic bacteria.</title>
        <authorList>
            <person name="Ettwig K.F."/>
            <person name="Butler M.K."/>
            <person name="Le Paslier D."/>
            <person name="Pelletier E."/>
            <person name="Mangenot S."/>
            <person name="Kuypers M.M.M."/>
            <person name="Schreiber F."/>
            <person name="Dutilh B.E."/>
            <person name="Zedelius J."/>
            <person name="de Beer D."/>
            <person name="Gloerich J."/>
            <person name="Wessels H.J.C.T."/>
            <person name="van Allen T."/>
            <person name="Luesken F."/>
            <person name="Wu M."/>
            <person name="van de Pas-Schoonen K.T."/>
            <person name="Op den Camp H.J.M."/>
            <person name="Janssen-Megens E.M."/>
            <person name="Francoijs K-J."/>
            <person name="Stunnenberg H."/>
            <person name="Weissenbach J."/>
            <person name="Jetten M.S.M."/>
            <person name="Strous M."/>
        </authorList>
    </citation>
    <scope>NUCLEOTIDE SEQUENCE [LARGE SCALE GENOMIC DNA]</scope>
</reference>
<feature type="region of interest" description="Disordered" evidence="1">
    <location>
        <begin position="226"/>
        <end position="261"/>
    </location>
</feature>
<dbReference type="PANTHER" id="PTHR43685">
    <property type="entry name" value="GLYCOSYLTRANSFERASE"/>
    <property type="match status" value="1"/>
</dbReference>
<dbReference type="InterPro" id="IPR050834">
    <property type="entry name" value="Glycosyltransf_2"/>
</dbReference>
<keyword evidence="3" id="KW-0808">Transferase</keyword>
<evidence type="ECO:0000259" key="2">
    <source>
        <dbReference type="Pfam" id="PF00535"/>
    </source>
</evidence>
<dbReference type="Pfam" id="PF00535">
    <property type="entry name" value="Glycos_transf_2"/>
    <property type="match status" value="1"/>
</dbReference>
<dbReference type="HOGENOM" id="CLU_025996_0_7_0"/>
<gene>
    <name evidence="3" type="ORF">DAMO_2980</name>
</gene>
<dbReference type="InterPro" id="IPR029044">
    <property type="entry name" value="Nucleotide-diphossugar_trans"/>
</dbReference>
<organism evidence="3 4">
    <name type="scientific">Methylomirabilis oxygeniifera</name>
    <dbReference type="NCBI Taxonomy" id="671143"/>
    <lineage>
        <taxon>Bacteria</taxon>
        <taxon>Candidatus Methylomirabilota</taxon>
        <taxon>Candidatus Methylomirabilia</taxon>
        <taxon>Candidatus Methylomirabilales</taxon>
        <taxon>Candidatus Methylomirabilaceae</taxon>
        <taxon>Candidatus Methylomirabilis</taxon>
    </lineage>
</organism>
<dbReference type="InterPro" id="IPR001173">
    <property type="entry name" value="Glyco_trans_2-like"/>
</dbReference>
<feature type="domain" description="Glycosyltransferase 2-like" evidence="2">
    <location>
        <begin position="7"/>
        <end position="133"/>
    </location>
</feature>
<evidence type="ECO:0000313" key="4">
    <source>
        <dbReference type="Proteomes" id="UP000006898"/>
    </source>
</evidence>
<dbReference type="SUPFAM" id="SSF53448">
    <property type="entry name" value="Nucleotide-diphospho-sugar transferases"/>
    <property type="match status" value="1"/>
</dbReference>
<dbReference type="KEGG" id="mox:DAMO_2980"/>
<dbReference type="CAZy" id="GT2">
    <property type="family name" value="Glycosyltransferase Family 2"/>
</dbReference>
<dbReference type="eggNOG" id="COG1216">
    <property type="taxonomic scope" value="Bacteria"/>
</dbReference>
<evidence type="ECO:0000313" key="3">
    <source>
        <dbReference type="EMBL" id="CBE70053.1"/>
    </source>
</evidence>